<name>A0A8J5WU44_ZIZPA</name>
<evidence type="ECO:0000313" key="2">
    <source>
        <dbReference type="EMBL" id="KAG8097073.1"/>
    </source>
</evidence>
<dbReference type="AlphaFoldDB" id="A0A8J5WU44"/>
<accession>A0A8J5WU44</accession>
<evidence type="ECO:0000313" key="3">
    <source>
        <dbReference type="Proteomes" id="UP000729402"/>
    </source>
</evidence>
<keyword evidence="3" id="KW-1185">Reference proteome</keyword>
<evidence type="ECO:0000256" key="1">
    <source>
        <dbReference type="SAM" id="MobiDB-lite"/>
    </source>
</evidence>
<protein>
    <submittedName>
        <fullName evidence="2">Uncharacterized protein</fullName>
    </submittedName>
</protein>
<comment type="caution">
    <text evidence="2">The sequence shown here is derived from an EMBL/GenBank/DDBJ whole genome shotgun (WGS) entry which is preliminary data.</text>
</comment>
<reference evidence="2" key="2">
    <citation type="submission" date="2021-02" db="EMBL/GenBank/DDBJ databases">
        <authorList>
            <person name="Kimball J.A."/>
            <person name="Haas M.W."/>
            <person name="Macchietto M."/>
            <person name="Kono T."/>
            <person name="Duquette J."/>
            <person name="Shao M."/>
        </authorList>
    </citation>
    <scope>NUCLEOTIDE SEQUENCE</scope>
    <source>
        <tissue evidence="2">Fresh leaf tissue</tissue>
    </source>
</reference>
<gene>
    <name evidence="2" type="ORF">GUJ93_ZPchr0013g36853</name>
</gene>
<proteinExistence type="predicted"/>
<reference evidence="2" key="1">
    <citation type="journal article" date="2021" name="bioRxiv">
        <title>Whole Genome Assembly and Annotation of Northern Wild Rice, Zizania palustris L., Supports a Whole Genome Duplication in the Zizania Genus.</title>
        <authorList>
            <person name="Haas M."/>
            <person name="Kono T."/>
            <person name="Macchietto M."/>
            <person name="Millas R."/>
            <person name="McGilp L."/>
            <person name="Shao M."/>
            <person name="Duquette J."/>
            <person name="Hirsch C.N."/>
            <person name="Kimball J."/>
        </authorList>
    </citation>
    <scope>NUCLEOTIDE SEQUENCE</scope>
    <source>
        <tissue evidence="2">Fresh leaf tissue</tissue>
    </source>
</reference>
<dbReference type="Proteomes" id="UP000729402">
    <property type="component" value="Unassembled WGS sequence"/>
</dbReference>
<feature type="region of interest" description="Disordered" evidence="1">
    <location>
        <begin position="1"/>
        <end position="57"/>
    </location>
</feature>
<sequence>MLLLAPPDVPELPPSTTEVKGGEEPIEVALDIEGLSSNRGRSNNEDSLSSSEDEVDGSNTLKLVPTLVPALTQVVVPTGTPGTASIGAPIVPPSGISNPIIEEGAVNTGKPLGDIIKRIPLLRPFIASGTQAGNMVSRFLRGKRSLMASDLVVEVGHYCHQILSPQVKRP</sequence>
<dbReference type="EMBL" id="JAAALK010000079">
    <property type="protein sequence ID" value="KAG8097073.1"/>
    <property type="molecule type" value="Genomic_DNA"/>
</dbReference>
<organism evidence="2 3">
    <name type="scientific">Zizania palustris</name>
    <name type="common">Northern wild rice</name>
    <dbReference type="NCBI Taxonomy" id="103762"/>
    <lineage>
        <taxon>Eukaryota</taxon>
        <taxon>Viridiplantae</taxon>
        <taxon>Streptophyta</taxon>
        <taxon>Embryophyta</taxon>
        <taxon>Tracheophyta</taxon>
        <taxon>Spermatophyta</taxon>
        <taxon>Magnoliopsida</taxon>
        <taxon>Liliopsida</taxon>
        <taxon>Poales</taxon>
        <taxon>Poaceae</taxon>
        <taxon>BOP clade</taxon>
        <taxon>Oryzoideae</taxon>
        <taxon>Oryzeae</taxon>
        <taxon>Zizaniinae</taxon>
        <taxon>Zizania</taxon>
    </lineage>
</organism>